<evidence type="ECO:0000313" key="3">
    <source>
        <dbReference type="EMBL" id="QND57876.1"/>
    </source>
</evidence>
<feature type="region of interest" description="Disordered" evidence="1">
    <location>
        <begin position="1"/>
        <end position="24"/>
    </location>
</feature>
<evidence type="ECO:0000313" key="4">
    <source>
        <dbReference type="Proteomes" id="UP000515465"/>
    </source>
</evidence>
<name>A0A7G6STP4_9HYPH</name>
<proteinExistence type="predicted"/>
<dbReference type="Pfam" id="PF18932">
    <property type="entry name" value="DUF5681"/>
    <property type="match status" value="1"/>
</dbReference>
<dbReference type="InterPro" id="IPR043736">
    <property type="entry name" value="DUF5681"/>
</dbReference>
<dbReference type="AlphaFoldDB" id="A0A7G6STP4"/>
<evidence type="ECO:0000256" key="1">
    <source>
        <dbReference type="SAM" id="MobiDB-lite"/>
    </source>
</evidence>
<protein>
    <recommendedName>
        <fullName evidence="2">DUF5681 domain-containing protein</fullName>
    </recommendedName>
</protein>
<evidence type="ECO:0000259" key="2">
    <source>
        <dbReference type="Pfam" id="PF18932"/>
    </source>
</evidence>
<feature type="compositionally biased region" description="Polar residues" evidence="1">
    <location>
        <begin position="1"/>
        <end position="14"/>
    </location>
</feature>
<dbReference type="RefSeq" id="WP_183464654.1">
    <property type="nucleotide sequence ID" value="NZ_CP050296.1"/>
</dbReference>
<gene>
    <name evidence="3" type="ORF">HB778_15660</name>
</gene>
<reference evidence="3" key="1">
    <citation type="journal article" date="2020" name="Mol. Plant Microbe Interact.">
        <title>Complete genome sequences of four natural Pseudomonas isolates that catabolize a wide range of aromatic compounds relevant to lignin valorization.</title>
        <authorList>
            <person name="Hatmaker E.A."/>
            <person name="Presle G."/>
            <person name="Cannon O."/>
            <person name="Guss A.M."/>
            <person name="Elkins J.G."/>
        </authorList>
    </citation>
    <scope>NUCLEOTIDE SEQUENCE</scope>
    <source>
        <strain evidence="3">583</strain>
    </source>
</reference>
<feature type="domain" description="DUF5681" evidence="2">
    <location>
        <begin position="3"/>
        <end position="67"/>
    </location>
</feature>
<accession>A0A7G6STP4</accession>
<dbReference type="Proteomes" id="UP000515465">
    <property type="component" value="Chromosome"/>
</dbReference>
<organism evidence="3 4">
    <name type="scientific">Mesorhizobium huakuii</name>
    <dbReference type="NCBI Taxonomy" id="28104"/>
    <lineage>
        <taxon>Bacteria</taxon>
        <taxon>Pseudomonadati</taxon>
        <taxon>Pseudomonadota</taxon>
        <taxon>Alphaproteobacteria</taxon>
        <taxon>Hyphomicrobiales</taxon>
        <taxon>Phyllobacteriaceae</taxon>
        <taxon>Mesorhizobium</taxon>
    </lineage>
</organism>
<sequence length="143" mass="15263">MSKTTRFQPGQSGNPKGRPSGSRSRVTLACEKLLDGDAKAITMKAIELAKAGDTVALRLCLDRIAPPRKGMPVRFGLPIMSNSGDVRAAAMAILKAVADGNLSPEEGGAIVPVIEAARRAIETDDLSRRLEALERDIERRAGR</sequence>
<dbReference type="EMBL" id="CP050296">
    <property type="protein sequence ID" value="QND57876.1"/>
    <property type="molecule type" value="Genomic_DNA"/>
</dbReference>